<accession>A0A8C3V0T8</accession>
<proteinExistence type="predicted"/>
<evidence type="ECO:0000256" key="1">
    <source>
        <dbReference type="SAM" id="MobiDB-lite"/>
    </source>
</evidence>
<dbReference type="Ensembl" id="ENSCUST00005023055.1">
    <property type="protein sequence ID" value="ENSCUSP00005022262.1"/>
    <property type="gene ID" value="ENSCUSG00005014093.1"/>
</dbReference>
<evidence type="ECO:0000313" key="2">
    <source>
        <dbReference type="Ensembl" id="ENSCUSP00005022262.1"/>
    </source>
</evidence>
<dbReference type="AlphaFoldDB" id="A0A8C3V0T8"/>
<name>A0A8C3V0T8_CATUS</name>
<sequence length="164" mass="17052">MLRAQGWAHPHALPGASSPHPLPLITALKRRLRSFSPTYDPTPPWAESRPGGRMRRRDSAGGAGGGGPEAPPARGTRPSRLSPPRPGRARRPQSGPSPPPAPTLDHVAVDGGAELLAGRAVPVLPVDDPHLLEEGGLAALARAQQQDLDEALHVAAPESCPNAP</sequence>
<keyword evidence="3" id="KW-1185">Reference proteome</keyword>
<protein>
    <submittedName>
        <fullName evidence="2">Uncharacterized protein</fullName>
    </submittedName>
</protein>
<reference evidence="2" key="2">
    <citation type="submission" date="2025-08" db="UniProtKB">
        <authorList>
            <consortium name="Ensembl"/>
        </authorList>
    </citation>
    <scope>IDENTIFICATION</scope>
</reference>
<organism evidence="2 3">
    <name type="scientific">Catharus ustulatus</name>
    <name type="common">Russet-backed thrush</name>
    <name type="synonym">Hylocichla ustulatus</name>
    <dbReference type="NCBI Taxonomy" id="91951"/>
    <lineage>
        <taxon>Eukaryota</taxon>
        <taxon>Metazoa</taxon>
        <taxon>Chordata</taxon>
        <taxon>Craniata</taxon>
        <taxon>Vertebrata</taxon>
        <taxon>Euteleostomi</taxon>
        <taxon>Archelosauria</taxon>
        <taxon>Archosauria</taxon>
        <taxon>Dinosauria</taxon>
        <taxon>Saurischia</taxon>
        <taxon>Theropoda</taxon>
        <taxon>Coelurosauria</taxon>
        <taxon>Aves</taxon>
        <taxon>Neognathae</taxon>
        <taxon>Neoaves</taxon>
        <taxon>Telluraves</taxon>
        <taxon>Australaves</taxon>
        <taxon>Passeriformes</taxon>
        <taxon>Turdidae</taxon>
        <taxon>Catharus</taxon>
    </lineage>
</organism>
<dbReference type="Proteomes" id="UP000694563">
    <property type="component" value="Chromosome 20"/>
</dbReference>
<reference evidence="2" key="1">
    <citation type="submission" date="2020-10" db="EMBL/GenBank/DDBJ databases">
        <title>Catharus ustulatus (Swainson's thrush) genome, bCatUst1, primary haplotype v2.</title>
        <authorList>
            <person name="Delmore K."/>
            <person name="Vafadar M."/>
            <person name="Formenti G."/>
            <person name="Chow W."/>
            <person name="Pelan S."/>
            <person name="Howe K."/>
            <person name="Rhie A."/>
            <person name="Mountcastle J."/>
            <person name="Haase B."/>
            <person name="Fedrigo O."/>
            <person name="Jarvis E.D."/>
        </authorList>
    </citation>
    <scope>NUCLEOTIDE SEQUENCE [LARGE SCALE GENOMIC DNA]</scope>
</reference>
<feature type="region of interest" description="Disordered" evidence="1">
    <location>
        <begin position="1"/>
        <end position="110"/>
    </location>
</feature>
<reference evidence="2" key="3">
    <citation type="submission" date="2025-09" db="UniProtKB">
        <authorList>
            <consortium name="Ensembl"/>
        </authorList>
    </citation>
    <scope>IDENTIFICATION</scope>
</reference>
<evidence type="ECO:0000313" key="3">
    <source>
        <dbReference type="Proteomes" id="UP000694563"/>
    </source>
</evidence>